<dbReference type="Pfam" id="PF04069">
    <property type="entry name" value="OpuAC"/>
    <property type="match status" value="1"/>
</dbReference>
<evidence type="ECO:0000259" key="2">
    <source>
        <dbReference type="Pfam" id="PF04069"/>
    </source>
</evidence>
<organism evidence="3">
    <name type="scientific">marine metagenome</name>
    <dbReference type="NCBI Taxonomy" id="408172"/>
    <lineage>
        <taxon>unclassified sequences</taxon>
        <taxon>metagenomes</taxon>
        <taxon>ecological metagenomes</taxon>
    </lineage>
</organism>
<dbReference type="Gene3D" id="3.40.190.100">
    <property type="entry name" value="Glycine betaine-binding periplasmic protein, domain 2"/>
    <property type="match status" value="1"/>
</dbReference>
<protein>
    <recommendedName>
        <fullName evidence="2">ABC-type glycine betaine transport system substrate-binding domain-containing protein</fullName>
    </recommendedName>
</protein>
<dbReference type="Gene3D" id="3.40.190.10">
    <property type="entry name" value="Periplasmic binding protein-like II"/>
    <property type="match status" value="1"/>
</dbReference>
<dbReference type="SUPFAM" id="SSF53850">
    <property type="entry name" value="Periplasmic binding protein-like II"/>
    <property type="match status" value="1"/>
</dbReference>
<feature type="domain" description="ABC-type glycine betaine transport system substrate-binding" evidence="2">
    <location>
        <begin position="76"/>
        <end position="347"/>
    </location>
</feature>
<accession>A0A382F326</accession>
<gene>
    <name evidence="3" type="ORF">METZ01_LOCUS209896</name>
</gene>
<reference evidence="3" key="1">
    <citation type="submission" date="2018-05" db="EMBL/GenBank/DDBJ databases">
        <authorList>
            <person name="Lanie J.A."/>
            <person name="Ng W.-L."/>
            <person name="Kazmierczak K.M."/>
            <person name="Andrzejewski T.M."/>
            <person name="Davidsen T.M."/>
            <person name="Wayne K.J."/>
            <person name="Tettelin H."/>
            <person name="Glass J.I."/>
            <person name="Rusch D."/>
            <person name="Podicherti R."/>
            <person name="Tsui H.-C.T."/>
            <person name="Winkler M.E."/>
        </authorList>
    </citation>
    <scope>NUCLEOTIDE SEQUENCE</scope>
</reference>
<dbReference type="EMBL" id="UINC01047591">
    <property type="protein sequence ID" value="SVB57042.1"/>
    <property type="molecule type" value="Genomic_DNA"/>
</dbReference>
<proteinExistence type="predicted"/>
<dbReference type="GO" id="GO:0022857">
    <property type="term" value="F:transmembrane transporter activity"/>
    <property type="evidence" value="ECO:0007669"/>
    <property type="project" value="InterPro"/>
</dbReference>
<sequence length="358" mass="39498">VKLRELIYLRLSLVGFHREEDESVLFFIIFEFNPFLIINIKGGRMISMKKIKGAIVASIMLTFSVGIVSAADSKRPIIIPIHNWSSQVVMAYVIGGIFESIGDRVAYTPSDSQAVYESIRLGDVTISHEVWQSAFGKSFDAARDKGGLLDWGDHEARTLEDMGYPNWVAKLCPGLPNWEALKSPACAKNFATPDSGGKGRWLEGPQSWHQDLMPQRLEALGLGDLWTVKFAGGADALWAELKAAEKEGRGTIIFNWTPNFTDGAGFTFIKFPPYYDGCRPVDGGDGKCGSPDGYLKKAVNAKFPKTHPQAAAIFKKMSFTTGQIGAMADLVDTDKMAHADAAKKWLADNKNVWEPWTK</sequence>
<name>A0A382F326_9ZZZZ</name>
<dbReference type="CDD" id="cd13643">
    <property type="entry name" value="PBP2_BCP_2"/>
    <property type="match status" value="1"/>
</dbReference>
<dbReference type="InterPro" id="IPR007210">
    <property type="entry name" value="ABC_Gly_betaine_transp_sub-bd"/>
</dbReference>
<feature type="transmembrane region" description="Helical" evidence="1">
    <location>
        <begin position="53"/>
        <end position="71"/>
    </location>
</feature>
<feature type="non-terminal residue" evidence="3">
    <location>
        <position position="1"/>
    </location>
</feature>
<keyword evidence="1" id="KW-1133">Transmembrane helix</keyword>
<keyword evidence="1" id="KW-0812">Transmembrane</keyword>
<evidence type="ECO:0000313" key="3">
    <source>
        <dbReference type="EMBL" id="SVB57042.1"/>
    </source>
</evidence>
<dbReference type="AlphaFoldDB" id="A0A382F326"/>
<dbReference type="GO" id="GO:0043190">
    <property type="term" value="C:ATP-binding cassette (ABC) transporter complex"/>
    <property type="evidence" value="ECO:0007669"/>
    <property type="project" value="InterPro"/>
</dbReference>
<keyword evidence="1" id="KW-0472">Membrane</keyword>
<evidence type="ECO:0000256" key="1">
    <source>
        <dbReference type="SAM" id="Phobius"/>
    </source>
</evidence>